<evidence type="ECO:0000259" key="4">
    <source>
        <dbReference type="Pfam" id="PF03330"/>
    </source>
</evidence>
<feature type="non-terminal residue" evidence="5">
    <location>
        <position position="1"/>
    </location>
</feature>
<gene>
    <name evidence="5" type="ORF">ACFQ2O_17500</name>
</gene>
<evidence type="ECO:0000313" key="6">
    <source>
        <dbReference type="Proteomes" id="UP001597094"/>
    </source>
</evidence>
<evidence type="ECO:0000256" key="2">
    <source>
        <dbReference type="ARBA" id="ARBA00023316"/>
    </source>
</evidence>
<dbReference type="PANTHER" id="PTHR34183:SF8">
    <property type="entry name" value="ENDOLYTIC PEPTIDOGLYCAN TRANSGLYCOSYLASE RLPA-RELATED"/>
    <property type="match status" value="1"/>
</dbReference>
<dbReference type="SUPFAM" id="SSF50685">
    <property type="entry name" value="Barwin-like endoglucanases"/>
    <property type="match status" value="1"/>
</dbReference>
<proteinExistence type="inferred from homology"/>
<accession>A0ABW3SU68</accession>
<dbReference type="Gene3D" id="2.40.40.10">
    <property type="entry name" value="RlpA-like domain"/>
    <property type="match status" value="1"/>
</dbReference>
<dbReference type="HAMAP" id="MF_02071">
    <property type="entry name" value="RlpA"/>
    <property type="match status" value="1"/>
</dbReference>
<dbReference type="InterPro" id="IPR034718">
    <property type="entry name" value="RlpA"/>
</dbReference>
<evidence type="ECO:0000313" key="5">
    <source>
        <dbReference type="EMBL" id="MFD1188012.1"/>
    </source>
</evidence>
<dbReference type="InterPro" id="IPR009009">
    <property type="entry name" value="RlpA-like_DPBB"/>
</dbReference>
<sequence length="146" mass="16121">VADQLYDTMNICSVVLIFFLSFFNGTASYTASGKASFYADRMQGHRTSSGERYDKTLFTAAHATLPFNTKVQVTNLKNGKSVVVKINDRMARSRHHVIDVSRAAAVELGMVRDGTATVRLTEVKEEQPEQQELPVVVSKAAPVLKK</sequence>
<dbReference type="PANTHER" id="PTHR34183">
    <property type="entry name" value="ENDOLYTIC PEPTIDOGLYCAN TRANSGLYCOSYLASE RLPA"/>
    <property type="match status" value="1"/>
</dbReference>
<name>A0ABW3SU68_9BACT</name>
<keyword evidence="6" id="KW-1185">Reference proteome</keyword>
<keyword evidence="1" id="KW-0456">Lyase</keyword>
<comment type="caution">
    <text evidence="5">The sequence shown here is derived from an EMBL/GenBank/DDBJ whole genome shotgun (WGS) entry which is preliminary data.</text>
</comment>
<evidence type="ECO:0000256" key="1">
    <source>
        <dbReference type="ARBA" id="ARBA00023239"/>
    </source>
</evidence>
<organism evidence="5 6">
    <name type="scientific">Pontibacter rugosus</name>
    <dbReference type="NCBI Taxonomy" id="1745966"/>
    <lineage>
        <taxon>Bacteria</taxon>
        <taxon>Pseudomonadati</taxon>
        <taxon>Bacteroidota</taxon>
        <taxon>Cytophagia</taxon>
        <taxon>Cytophagales</taxon>
        <taxon>Hymenobacteraceae</taxon>
        <taxon>Pontibacter</taxon>
    </lineage>
</organism>
<keyword evidence="2" id="KW-0961">Cell wall biogenesis/degradation</keyword>
<reference evidence="6" key="1">
    <citation type="journal article" date="2019" name="Int. J. Syst. Evol. Microbiol.">
        <title>The Global Catalogue of Microorganisms (GCM) 10K type strain sequencing project: providing services to taxonomists for standard genome sequencing and annotation.</title>
        <authorList>
            <consortium name="The Broad Institute Genomics Platform"/>
            <consortium name="The Broad Institute Genome Sequencing Center for Infectious Disease"/>
            <person name="Wu L."/>
            <person name="Ma J."/>
        </authorList>
    </citation>
    <scope>NUCLEOTIDE SEQUENCE [LARGE SCALE GENOMIC DNA]</scope>
    <source>
        <strain evidence="6">JCM 31319</strain>
    </source>
</reference>
<dbReference type="InterPro" id="IPR012997">
    <property type="entry name" value="RplA"/>
</dbReference>
<evidence type="ECO:0000256" key="3">
    <source>
        <dbReference type="RuleBase" id="RU003495"/>
    </source>
</evidence>
<dbReference type="NCBIfam" id="TIGR00413">
    <property type="entry name" value="rlpA"/>
    <property type="match status" value="1"/>
</dbReference>
<comment type="similarity">
    <text evidence="3">Belongs to the RlpA family.</text>
</comment>
<dbReference type="InterPro" id="IPR036908">
    <property type="entry name" value="RlpA-like_sf"/>
</dbReference>
<dbReference type="Proteomes" id="UP001597094">
    <property type="component" value="Unassembled WGS sequence"/>
</dbReference>
<dbReference type="Pfam" id="PF03330">
    <property type="entry name" value="DPBB_1"/>
    <property type="match status" value="1"/>
</dbReference>
<dbReference type="RefSeq" id="WP_377530776.1">
    <property type="nucleotide sequence ID" value="NZ_JBHTLD010000202.1"/>
</dbReference>
<dbReference type="EMBL" id="JBHTLD010000202">
    <property type="protein sequence ID" value="MFD1188012.1"/>
    <property type="molecule type" value="Genomic_DNA"/>
</dbReference>
<protein>
    <submittedName>
        <fullName evidence="5">Septal ring lytic transglycosylase RlpA family protein</fullName>
    </submittedName>
</protein>
<dbReference type="CDD" id="cd22268">
    <property type="entry name" value="DPBB_RlpA-like"/>
    <property type="match status" value="1"/>
</dbReference>
<feature type="domain" description="RlpA-like protein double-psi beta-barrel" evidence="4">
    <location>
        <begin position="30"/>
        <end position="119"/>
    </location>
</feature>